<reference evidence="2 3" key="1">
    <citation type="journal article" date="2010" name="J. Bacteriol.">
        <title>Complete genome sequence of the representative gamma-hexachlorocyclohexane-degrading bacterium Sphingobium japonicum UT26.</title>
        <authorList>
            <person name="Nagata Y."/>
            <person name="Ohtsubo Y."/>
            <person name="Endo R."/>
            <person name="Ichikawa N."/>
            <person name="Ankai A."/>
            <person name="Oguchi A."/>
            <person name="Fukui S."/>
            <person name="Fujita N."/>
            <person name="Tsuda M."/>
        </authorList>
    </citation>
    <scope>NUCLEOTIDE SEQUENCE [LARGE SCALE GENOMIC DNA]</scope>
    <source>
        <strain evidence="3">DSM 16413 / CCM 7287 / MTCC 6362 / UT26 / NBRC 101211 / UT26S</strain>
    </source>
</reference>
<accession>D4YZA9</accession>
<dbReference type="EMBL" id="AP010803">
    <property type="protein sequence ID" value="BAI95691.1"/>
    <property type="molecule type" value="Genomic_DNA"/>
</dbReference>
<name>D4YZA9_SPHIU</name>
<proteinExistence type="predicted"/>
<feature type="region of interest" description="Disordered" evidence="1">
    <location>
        <begin position="44"/>
        <end position="71"/>
    </location>
</feature>
<dbReference type="RefSeq" id="WP_013039346.1">
    <property type="nucleotide sequence ID" value="NC_014006.1"/>
</dbReference>
<gene>
    <name evidence="2" type="ordered locus">SJA_C1-08570</name>
</gene>
<feature type="compositionally biased region" description="Polar residues" evidence="1">
    <location>
        <begin position="47"/>
        <end position="62"/>
    </location>
</feature>
<evidence type="ECO:0000256" key="1">
    <source>
        <dbReference type="SAM" id="MobiDB-lite"/>
    </source>
</evidence>
<dbReference type="STRING" id="452662.SJA_C1-08570"/>
<dbReference type="KEGG" id="sjp:SJA_C1-08570"/>
<organism evidence="2 3">
    <name type="scientific">Sphingobium indicum (strain DSM 16413 / CCM 7287 / MTCC 6362 / UT26 / NBRC 101211 / UT26S)</name>
    <name type="common">Sphingobium japonicum</name>
    <dbReference type="NCBI Taxonomy" id="452662"/>
    <lineage>
        <taxon>Bacteria</taxon>
        <taxon>Pseudomonadati</taxon>
        <taxon>Pseudomonadota</taxon>
        <taxon>Alphaproteobacteria</taxon>
        <taxon>Sphingomonadales</taxon>
        <taxon>Sphingomonadaceae</taxon>
        <taxon>Sphingobium</taxon>
    </lineage>
</organism>
<dbReference type="Pfam" id="PF18906">
    <property type="entry name" value="Phage_tube_2"/>
    <property type="match status" value="1"/>
</dbReference>
<dbReference type="eggNOG" id="ENOG5030AS1">
    <property type="taxonomic scope" value="Bacteria"/>
</dbReference>
<protein>
    <recommendedName>
        <fullName evidence="4">Phage tail protein</fullName>
    </recommendedName>
</protein>
<evidence type="ECO:0008006" key="4">
    <source>
        <dbReference type="Google" id="ProtNLM"/>
    </source>
</evidence>
<dbReference type="InterPro" id="IPR044000">
    <property type="entry name" value="Phage_tube_2"/>
</dbReference>
<evidence type="ECO:0000313" key="3">
    <source>
        <dbReference type="Proteomes" id="UP000007753"/>
    </source>
</evidence>
<evidence type="ECO:0000313" key="2">
    <source>
        <dbReference type="EMBL" id="BAI95691.1"/>
    </source>
</evidence>
<dbReference type="GeneID" id="97558536"/>
<sequence length="304" mass="32255">MAIINPLDVTLSLIPEVTFGVTPTTGATRYDIPKKASQALPVHKTNDVASDTIRPNRTSNGSRRGPAEGTGSLDLRFQKASVIDALIANAISGAWTDVGGVQTIKAGKTDSSFSLIAKLNSTMYQINAGCIVSSFKVDARAAGTVDSTFDFLFTGRTPSATDNALTVTAVDSVTEFMGSDVTNITVAGQTLVFSEISFEFTQDRKTVPQLGTNTPYAISTTGSHQVKITVKALRESFTIDTAIDGTAQPVVFEIGGTGDGYRFTLPAAYGSVPYDETGDSMMVVMEFMAGWDDTEATDLKIEQL</sequence>
<keyword evidence="3" id="KW-1185">Reference proteome</keyword>
<dbReference type="HOGENOM" id="CLU_914991_0_0_5"/>
<dbReference type="AlphaFoldDB" id="D4YZA9"/>
<dbReference type="Proteomes" id="UP000007753">
    <property type="component" value="Chromosome 1"/>
</dbReference>